<dbReference type="EC" id="2.1.1.-" evidence="9"/>
<keyword evidence="6" id="KW-0238">DNA-binding</keyword>
<accession>A0ABS5E7M9</accession>
<evidence type="ECO:0000313" key="11">
    <source>
        <dbReference type="EMBL" id="MBR0559916.1"/>
    </source>
</evidence>
<keyword evidence="2" id="KW-0489">Methyltransferase</keyword>
<reference evidence="11 12" key="1">
    <citation type="submission" date="2021-04" db="EMBL/GenBank/DDBJ databases">
        <title>The complete genome sequence of Neokomagataea sp. TBRC 2177.</title>
        <authorList>
            <person name="Charoenyingcharoen P."/>
            <person name="Yukphan P."/>
        </authorList>
    </citation>
    <scope>NUCLEOTIDE SEQUENCE [LARGE SCALE GENOMIC DNA]</scope>
    <source>
        <strain evidence="11 12">TBRC 2177</strain>
    </source>
</reference>
<protein>
    <recommendedName>
        <fullName evidence="9">Methyltransferase</fullName>
        <ecNumber evidence="9">2.1.1.-</ecNumber>
    </recommendedName>
</protein>
<evidence type="ECO:0000256" key="8">
    <source>
        <dbReference type="ARBA" id="ARBA00049120"/>
    </source>
</evidence>
<dbReference type="InterPro" id="IPR002941">
    <property type="entry name" value="DNA_methylase_N4/N6"/>
</dbReference>
<comment type="catalytic activity">
    <reaction evidence="7">
        <text>a 2'-deoxyadenosine in DNA + S-adenosyl-L-methionine = an N(6)-methyl-2'-deoxyadenosine in DNA + S-adenosyl-L-homocysteine + H(+)</text>
        <dbReference type="Rhea" id="RHEA:15197"/>
        <dbReference type="Rhea" id="RHEA-COMP:12418"/>
        <dbReference type="Rhea" id="RHEA-COMP:12419"/>
        <dbReference type="ChEBI" id="CHEBI:15378"/>
        <dbReference type="ChEBI" id="CHEBI:57856"/>
        <dbReference type="ChEBI" id="CHEBI:59789"/>
        <dbReference type="ChEBI" id="CHEBI:90615"/>
        <dbReference type="ChEBI" id="CHEBI:90616"/>
        <dbReference type="EC" id="2.1.1.72"/>
    </reaction>
</comment>
<dbReference type="PANTHER" id="PTHR13370:SF3">
    <property type="entry name" value="TRNA (GUANINE(10)-N2)-METHYLTRANSFERASE HOMOLOG"/>
    <property type="match status" value="1"/>
</dbReference>
<gene>
    <name evidence="11" type="ORF">KB213_07615</name>
</gene>
<sequence>MIRSRRERLGTHTLIRGDCTTVLRRMPAQSVDVIVTSPPYNLGIDYRSYQDRLPEECYLEWMIEICASLKRVLKDGGSFFLNMSGSSSQPWLPFELLVRLRELFVLQNHITWIKSVSVGEKTHGHFKPLNSHRFVNRNHEHVFHLTKTGDVPVSRLAAGVPFTDKSNIHRRRHAVDRRCRGDTWFIPYETVRSQKEKFSHPGTFPVALPEACLRLHGAGEGDVLLDPFMGVGTSLIAAERQGLQGIGIDMDTRYVNLARKRLRAFLDDGSIDEVVSELSEADHV</sequence>
<dbReference type="Pfam" id="PF01555">
    <property type="entry name" value="N6_N4_Mtase"/>
    <property type="match status" value="1"/>
</dbReference>
<evidence type="ECO:0000256" key="3">
    <source>
        <dbReference type="ARBA" id="ARBA00022679"/>
    </source>
</evidence>
<dbReference type="PROSITE" id="PS00093">
    <property type="entry name" value="N4_MTASE"/>
    <property type="match status" value="1"/>
</dbReference>
<evidence type="ECO:0000256" key="1">
    <source>
        <dbReference type="ARBA" id="ARBA00010203"/>
    </source>
</evidence>
<comment type="similarity">
    <text evidence="1">Belongs to the N(4)/N(6)-methyltransferase family. N(4) subfamily.</text>
</comment>
<name>A0ABS5E7M9_9PROT</name>
<keyword evidence="5" id="KW-0680">Restriction system</keyword>
<evidence type="ECO:0000256" key="2">
    <source>
        <dbReference type="ARBA" id="ARBA00022603"/>
    </source>
</evidence>
<dbReference type="EMBL" id="JAGRQH010000004">
    <property type="protein sequence ID" value="MBR0559916.1"/>
    <property type="molecule type" value="Genomic_DNA"/>
</dbReference>
<dbReference type="RefSeq" id="WP_211681845.1">
    <property type="nucleotide sequence ID" value="NZ_JAGRQH010000004.1"/>
</dbReference>
<evidence type="ECO:0000256" key="6">
    <source>
        <dbReference type="ARBA" id="ARBA00023125"/>
    </source>
</evidence>
<dbReference type="SUPFAM" id="SSF53335">
    <property type="entry name" value="S-adenosyl-L-methionine-dependent methyltransferases"/>
    <property type="match status" value="1"/>
</dbReference>
<dbReference type="InterPro" id="IPR017985">
    <property type="entry name" value="MeTrfase_CN4_CS"/>
</dbReference>
<dbReference type="InterPro" id="IPR029063">
    <property type="entry name" value="SAM-dependent_MTases_sf"/>
</dbReference>
<keyword evidence="3" id="KW-0808">Transferase</keyword>
<comment type="caution">
    <text evidence="11">The sequence shown here is derived from an EMBL/GenBank/DDBJ whole genome shotgun (WGS) entry which is preliminary data.</text>
</comment>
<dbReference type="PRINTS" id="PR00508">
    <property type="entry name" value="S21N4MTFRASE"/>
</dbReference>
<keyword evidence="4" id="KW-0949">S-adenosyl-L-methionine</keyword>
<evidence type="ECO:0000259" key="10">
    <source>
        <dbReference type="Pfam" id="PF01555"/>
    </source>
</evidence>
<dbReference type="Gene3D" id="3.40.50.150">
    <property type="entry name" value="Vaccinia Virus protein VP39"/>
    <property type="match status" value="1"/>
</dbReference>
<comment type="catalytic activity">
    <reaction evidence="8">
        <text>a 2'-deoxycytidine in DNA + S-adenosyl-L-methionine = an N(4)-methyl-2'-deoxycytidine in DNA + S-adenosyl-L-homocysteine + H(+)</text>
        <dbReference type="Rhea" id="RHEA:16857"/>
        <dbReference type="Rhea" id="RHEA-COMP:11369"/>
        <dbReference type="Rhea" id="RHEA-COMP:13674"/>
        <dbReference type="ChEBI" id="CHEBI:15378"/>
        <dbReference type="ChEBI" id="CHEBI:57856"/>
        <dbReference type="ChEBI" id="CHEBI:59789"/>
        <dbReference type="ChEBI" id="CHEBI:85452"/>
        <dbReference type="ChEBI" id="CHEBI:137933"/>
        <dbReference type="EC" id="2.1.1.113"/>
    </reaction>
</comment>
<dbReference type="InterPro" id="IPR001091">
    <property type="entry name" value="RM_Methyltransferase"/>
</dbReference>
<dbReference type="Proteomes" id="UP000677812">
    <property type="component" value="Unassembled WGS sequence"/>
</dbReference>
<organism evidence="11 12">
    <name type="scientific">Neokomagataea anthophila</name>
    <dbReference type="NCBI Taxonomy" id="2826925"/>
    <lineage>
        <taxon>Bacteria</taxon>
        <taxon>Pseudomonadati</taxon>
        <taxon>Pseudomonadota</taxon>
        <taxon>Alphaproteobacteria</taxon>
        <taxon>Acetobacterales</taxon>
        <taxon>Acetobacteraceae</taxon>
        <taxon>Neokomagataea</taxon>
    </lineage>
</organism>
<evidence type="ECO:0000256" key="5">
    <source>
        <dbReference type="ARBA" id="ARBA00022747"/>
    </source>
</evidence>
<evidence type="ECO:0000256" key="4">
    <source>
        <dbReference type="ARBA" id="ARBA00022691"/>
    </source>
</evidence>
<keyword evidence="12" id="KW-1185">Reference proteome</keyword>
<dbReference type="PANTHER" id="PTHR13370">
    <property type="entry name" value="RNA METHYLASE-RELATED"/>
    <property type="match status" value="1"/>
</dbReference>
<proteinExistence type="inferred from homology"/>
<evidence type="ECO:0000256" key="7">
    <source>
        <dbReference type="ARBA" id="ARBA00047942"/>
    </source>
</evidence>
<evidence type="ECO:0000256" key="9">
    <source>
        <dbReference type="RuleBase" id="RU362026"/>
    </source>
</evidence>
<evidence type="ECO:0000313" key="12">
    <source>
        <dbReference type="Proteomes" id="UP000677812"/>
    </source>
</evidence>
<feature type="domain" description="DNA methylase N-4/N-6" evidence="10">
    <location>
        <begin position="31"/>
        <end position="259"/>
    </location>
</feature>